<proteinExistence type="predicted"/>
<keyword evidence="2" id="KW-1185">Reference proteome</keyword>
<comment type="caution">
    <text evidence="1">The sequence shown here is derived from an EMBL/GenBank/DDBJ whole genome shotgun (WGS) entry which is preliminary data.</text>
</comment>
<dbReference type="EMBL" id="CM040464">
    <property type="protein sequence ID" value="MCI4383518.1"/>
    <property type="molecule type" value="Genomic_DNA"/>
</dbReference>
<organism evidence="1 2">
    <name type="scientific">Pangasianodon gigas</name>
    <name type="common">Mekong giant catfish</name>
    <name type="synonym">Pangasius gigas</name>
    <dbReference type="NCBI Taxonomy" id="30993"/>
    <lineage>
        <taxon>Eukaryota</taxon>
        <taxon>Metazoa</taxon>
        <taxon>Chordata</taxon>
        <taxon>Craniata</taxon>
        <taxon>Vertebrata</taxon>
        <taxon>Euteleostomi</taxon>
        <taxon>Actinopterygii</taxon>
        <taxon>Neopterygii</taxon>
        <taxon>Teleostei</taxon>
        <taxon>Ostariophysi</taxon>
        <taxon>Siluriformes</taxon>
        <taxon>Pangasiidae</taxon>
        <taxon>Pangasianodon</taxon>
    </lineage>
</organism>
<dbReference type="Proteomes" id="UP000829447">
    <property type="component" value="Linkage Group LG11"/>
</dbReference>
<reference evidence="1 2" key="1">
    <citation type="journal article" date="2022" name="bioRxiv">
        <title>An ancient truncated duplication of the anti-Mullerian hormone receptor type 2 gene is a potential conserved master sex determinant in the Pangasiidae catfish family.</title>
        <authorList>
            <person name="Wen M."/>
            <person name="Pan Q."/>
            <person name="Jouanno E."/>
            <person name="Montfort J."/>
            <person name="Zahm M."/>
            <person name="Cabau C."/>
            <person name="Klopp C."/>
            <person name="Iampietro C."/>
            <person name="Roques C."/>
            <person name="Bouchez O."/>
            <person name="Castinel A."/>
            <person name="Donnadieu C."/>
            <person name="Parrinello H."/>
            <person name="Poncet C."/>
            <person name="Belmonte E."/>
            <person name="Gautier V."/>
            <person name="Avarre J.-C."/>
            <person name="Dugue R."/>
            <person name="Gustiano R."/>
            <person name="Ha T.T.T."/>
            <person name="Campet M."/>
            <person name="Sriphairoj K."/>
            <person name="Ribolli J."/>
            <person name="de Almeida F.L."/>
            <person name="Desvignes T."/>
            <person name="Postlethwait J.H."/>
            <person name="Bucao C.F."/>
            <person name="Robinson-Rechavi M."/>
            <person name="Bobe J."/>
            <person name="Herpin A."/>
            <person name="Guiguen Y."/>
        </authorList>
    </citation>
    <scope>NUCLEOTIDE SEQUENCE [LARGE SCALE GENOMIC DNA]</scope>
    <source>
        <strain evidence="1">YG-Dec2019</strain>
    </source>
</reference>
<accession>A0ACC5WWS3</accession>
<gene>
    <name evidence="1" type="ORF">PGIGA_G00027490</name>
</gene>
<protein>
    <submittedName>
        <fullName evidence="1">Uncharacterized protein</fullName>
    </submittedName>
</protein>
<sequence>MTTPMPSSSSSSSSSGCSWPLVDLGPALVGSRGASSTSGSRTRGLRPRRDGMPLQPSFFKWRWRWSERTKVLKQLEH</sequence>
<evidence type="ECO:0000313" key="1">
    <source>
        <dbReference type="EMBL" id="MCI4383518.1"/>
    </source>
</evidence>
<evidence type="ECO:0000313" key="2">
    <source>
        <dbReference type="Proteomes" id="UP000829447"/>
    </source>
</evidence>
<name>A0ACC5WWS3_PANGG</name>